<gene>
    <name evidence="1" type="ORF">STAS_23831</name>
</gene>
<reference evidence="2" key="1">
    <citation type="journal article" date="2019" name="Curr. Biol.">
        <title>Genome Sequence of Striga asiatica Provides Insight into the Evolution of Plant Parasitism.</title>
        <authorList>
            <person name="Yoshida S."/>
            <person name="Kim S."/>
            <person name="Wafula E.K."/>
            <person name="Tanskanen J."/>
            <person name="Kim Y.M."/>
            <person name="Honaas L."/>
            <person name="Yang Z."/>
            <person name="Spallek T."/>
            <person name="Conn C.E."/>
            <person name="Ichihashi Y."/>
            <person name="Cheong K."/>
            <person name="Cui S."/>
            <person name="Der J.P."/>
            <person name="Gundlach H."/>
            <person name="Jiao Y."/>
            <person name="Hori C."/>
            <person name="Ishida J.K."/>
            <person name="Kasahara H."/>
            <person name="Kiba T."/>
            <person name="Kim M.S."/>
            <person name="Koo N."/>
            <person name="Laohavisit A."/>
            <person name="Lee Y.H."/>
            <person name="Lumba S."/>
            <person name="McCourt P."/>
            <person name="Mortimer J.C."/>
            <person name="Mutuku J.M."/>
            <person name="Nomura T."/>
            <person name="Sasaki-Sekimoto Y."/>
            <person name="Seto Y."/>
            <person name="Wang Y."/>
            <person name="Wakatake T."/>
            <person name="Sakakibara H."/>
            <person name="Demura T."/>
            <person name="Yamaguchi S."/>
            <person name="Yoneyama K."/>
            <person name="Manabe R.I."/>
            <person name="Nelson D.C."/>
            <person name="Schulman A.H."/>
            <person name="Timko M.P."/>
            <person name="dePamphilis C.W."/>
            <person name="Choi D."/>
            <person name="Shirasu K."/>
        </authorList>
    </citation>
    <scope>NUCLEOTIDE SEQUENCE [LARGE SCALE GENOMIC DNA]</scope>
    <source>
        <strain evidence="2">cv. UVA1</strain>
    </source>
</reference>
<evidence type="ECO:0000313" key="1">
    <source>
        <dbReference type="EMBL" id="GER46768.1"/>
    </source>
</evidence>
<keyword evidence="2" id="KW-1185">Reference proteome</keyword>
<name>A0A5A7QPE9_STRAF</name>
<comment type="caution">
    <text evidence="1">The sequence shown here is derived from an EMBL/GenBank/DDBJ whole genome shotgun (WGS) entry which is preliminary data.</text>
</comment>
<dbReference type="AlphaFoldDB" id="A0A5A7QPE9"/>
<proteinExistence type="predicted"/>
<protein>
    <submittedName>
        <fullName evidence="1">ABC transporter B family member 2</fullName>
    </submittedName>
</protein>
<evidence type="ECO:0000313" key="2">
    <source>
        <dbReference type="Proteomes" id="UP000325081"/>
    </source>
</evidence>
<organism evidence="1 2">
    <name type="scientific">Striga asiatica</name>
    <name type="common">Asiatic witchweed</name>
    <name type="synonym">Buchnera asiatica</name>
    <dbReference type="NCBI Taxonomy" id="4170"/>
    <lineage>
        <taxon>Eukaryota</taxon>
        <taxon>Viridiplantae</taxon>
        <taxon>Streptophyta</taxon>
        <taxon>Embryophyta</taxon>
        <taxon>Tracheophyta</taxon>
        <taxon>Spermatophyta</taxon>
        <taxon>Magnoliopsida</taxon>
        <taxon>eudicotyledons</taxon>
        <taxon>Gunneridae</taxon>
        <taxon>Pentapetalae</taxon>
        <taxon>asterids</taxon>
        <taxon>lamiids</taxon>
        <taxon>Lamiales</taxon>
        <taxon>Orobanchaceae</taxon>
        <taxon>Buchnereae</taxon>
        <taxon>Striga</taxon>
    </lineage>
</organism>
<accession>A0A5A7QPE9</accession>
<dbReference type="Proteomes" id="UP000325081">
    <property type="component" value="Unassembled WGS sequence"/>
</dbReference>
<sequence length="196" mass="22284">MARVYICPAKSPKRGIFHATPVQPNSARSAYVFPSINQTCYSYFTALASKTASSLKTLPPLCLEEHVIEKAKFVSKETLAKTRTQSFKYGITQGVIPMITAPRIAEWTHTHHFLLHQYTKWMPAAGRIEADNCHIQVETYSTCVTVATVEFVHEKFNSEDCENTQPTLISARDRVYIILSRLYSVPDYCRFLTEIN</sequence>
<dbReference type="EMBL" id="BKCP01007626">
    <property type="protein sequence ID" value="GER46768.1"/>
    <property type="molecule type" value="Genomic_DNA"/>
</dbReference>